<dbReference type="CDD" id="cd03801">
    <property type="entry name" value="GT4_PimA-like"/>
    <property type="match status" value="1"/>
</dbReference>
<dbReference type="GO" id="GO:0016757">
    <property type="term" value="F:glycosyltransferase activity"/>
    <property type="evidence" value="ECO:0007669"/>
    <property type="project" value="InterPro"/>
</dbReference>
<dbReference type="InterPro" id="IPR001296">
    <property type="entry name" value="Glyco_trans_1"/>
</dbReference>
<evidence type="ECO:0000259" key="1">
    <source>
        <dbReference type="Pfam" id="PF00534"/>
    </source>
</evidence>
<protein>
    <recommendedName>
        <fullName evidence="5">Glycosyltransferase</fullName>
    </recommendedName>
</protein>
<reference evidence="3 4" key="1">
    <citation type="submission" date="2017-09" db="EMBL/GenBank/DDBJ databases">
        <title>Depth-based differentiation of microbial function through sediment-hosted aquifers and enrichment of novel symbionts in the deep terrestrial subsurface.</title>
        <authorList>
            <person name="Probst A.J."/>
            <person name="Ladd B."/>
            <person name="Jarett J.K."/>
            <person name="Geller-Mcgrath D.E."/>
            <person name="Sieber C.M."/>
            <person name="Emerson J.B."/>
            <person name="Anantharaman K."/>
            <person name="Thomas B.C."/>
            <person name="Malmstrom R."/>
            <person name="Stieglmeier M."/>
            <person name="Klingl A."/>
            <person name="Woyke T."/>
            <person name="Ryan C.M."/>
            <person name="Banfield J.F."/>
        </authorList>
    </citation>
    <scope>NUCLEOTIDE SEQUENCE [LARGE SCALE GENOMIC DNA]</scope>
    <source>
        <strain evidence="3">CG15_BIG_FIL_POST_REV_8_21_14_020_45_12</strain>
    </source>
</reference>
<evidence type="ECO:0000259" key="2">
    <source>
        <dbReference type="Pfam" id="PF13439"/>
    </source>
</evidence>
<evidence type="ECO:0000313" key="4">
    <source>
        <dbReference type="Proteomes" id="UP000230292"/>
    </source>
</evidence>
<dbReference type="EMBL" id="PFGC01000041">
    <property type="protein sequence ID" value="PIW36787.1"/>
    <property type="molecule type" value="Genomic_DNA"/>
</dbReference>
<sequence length="362" mass="40024">MNRRPHITHIIDGLGTGGAERIVYELATRTSPDKFLVDVIGLAPRAGDATKHALEVAGIKVCWIEKNDKLGIELYEDLVQEFQQTHPDIVHTHLFAADVWGTQAASRAHVPIVISTEHSVNQNEGFLKNLLKKRARKHQTQIIAVSEAVAAYVKEQSPAQEDKVQVIANGIDVERFVKAGDVVRESHKPVELVVVGRLDPEKGQASLLRALAYVSDDFRLTFVGDGSQRLGLEDQVKKLGWQHKVKFVGRRDDVEKFYQAADIAIVPSRWEGLGLAALEAMAAGCAVVAADVDGLREIVRHGETGLLVNFEAAKLAGEAISELMRDPKRQRALAGLGLEMVRREYTVDVMVAEYEKLYQSFL</sequence>
<evidence type="ECO:0000313" key="3">
    <source>
        <dbReference type="EMBL" id="PIW36787.1"/>
    </source>
</evidence>
<dbReference type="SUPFAM" id="SSF53756">
    <property type="entry name" value="UDP-Glycosyltransferase/glycogen phosphorylase"/>
    <property type="match status" value="1"/>
</dbReference>
<dbReference type="PANTHER" id="PTHR12526">
    <property type="entry name" value="GLYCOSYLTRANSFERASE"/>
    <property type="match status" value="1"/>
</dbReference>
<dbReference type="AlphaFoldDB" id="A0A2M7H3I3"/>
<name>A0A2M7H3I3_9BACT</name>
<proteinExistence type="predicted"/>
<feature type="domain" description="Glycosyl transferase family 1" evidence="1">
    <location>
        <begin position="186"/>
        <end position="333"/>
    </location>
</feature>
<organism evidence="3 4">
    <name type="scientific">Candidatus Kerfeldbacteria bacterium CG15_BIG_FIL_POST_REV_8_21_14_020_45_12</name>
    <dbReference type="NCBI Taxonomy" id="2014247"/>
    <lineage>
        <taxon>Bacteria</taxon>
        <taxon>Candidatus Kerfeldiibacteriota</taxon>
    </lineage>
</organism>
<dbReference type="InterPro" id="IPR028098">
    <property type="entry name" value="Glyco_trans_4-like_N"/>
</dbReference>
<feature type="domain" description="Glycosyltransferase subfamily 4-like N-terminal" evidence="2">
    <location>
        <begin position="17"/>
        <end position="175"/>
    </location>
</feature>
<dbReference type="Pfam" id="PF13439">
    <property type="entry name" value="Glyco_transf_4"/>
    <property type="match status" value="1"/>
</dbReference>
<comment type="caution">
    <text evidence="3">The sequence shown here is derived from an EMBL/GenBank/DDBJ whole genome shotgun (WGS) entry which is preliminary data.</text>
</comment>
<accession>A0A2M7H3I3</accession>
<dbReference type="Pfam" id="PF00534">
    <property type="entry name" value="Glycos_transf_1"/>
    <property type="match status" value="1"/>
</dbReference>
<dbReference type="Proteomes" id="UP000230292">
    <property type="component" value="Unassembled WGS sequence"/>
</dbReference>
<evidence type="ECO:0008006" key="5">
    <source>
        <dbReference type="Google" id="ProtNLM"/>
    </source>
</evidence>
<dbReference type="Gene3D" id="3.40.50.2000">
    <property type="entry name" value="Glycogen Phosphorylase B"/>
    <property type="match status" value="2"/>
</dbReference>
<gene>
    <name evidence="3" type="ORF">COW24_03820</name>
</gene>